<evidence type="ECO:0000313" key="3">
    <source>
        <dbReference type="EMBL" id="STY99011.1"/>
    </source>
</evidence>
<dbReference type="EMBL" id="UGQC01000001">
    <property type="protein sequence ID" value="STY99011.1"/>
    <property type="molecule type" value="Genomic_DNA"/>
</dbReference>
<name>A0A1B8Q5L1_MORLA</name>
<feature type="transmembrane region" description="Helical" evidence="1">
    <location>
        <begin position="62"/>
        <end position="85"/>
    </location>
</feature>
<sequence length="186" mass="22210">MTNTSDEMYYLWNNANKYLLLIPRVFFLILPIIILFFSFFVSENYDGFFGNNIASVMPGKSKWIADMIQCLTIIIAITSTCRFFYILKSGKLREYVNIFIKNENKREYPIKSYKMLLMTFIVIYAFLFHNLFDVASYSPVHKNIFDAMHQFPFIYCIVRIIGLYFFWLIQISIFLFVGVNIYEHEM</sequence>
<proteinExistence type="predicted"/>
<feature type="transmembrane region" description="Helical" evidence="1">
    <location>
        <begin position="115"/>
        <end position="132"/>
    </location>
</feature>
<accession>A0A1B8Q5L1</accession>
<keyword evidence="1" id="KW-1133">Transmembrane helix</keyword>
<dbReference type="GeneID" id="302269050"/>
<dbReference type="Proteomes" id="UP000092607">
    <property type="component" value="Unassembled WGS sequence"/>
</dbReference>
<keyword evidence="1" id="KW-0812">Transmembrane</keyword>
<dbReference type="AlphaFoldDB" id="A0A1B8Q5L1"/>
<dbReference type="EMBL" id="LZMS01000037">
    <property type="protein sequence ID" value="OBX64986.1"/>
    <property type="molecule type" value="Genomic_DNA"/>
</dbReference>
<evidence type="ECO:0000313" key="2">
    <source>
        <dbReference type="EMBL" id="OBX64986.1"/>
    </source>
</evidence>
<keyword evidence="5" id="KW-1185">Reference proteome</keyword>
<dbReference type="Proteomes" id="UP000254107">
    <property type="component" value="Unassembled WGS sequence"/>
</dbReference>
<gene>
    <name evidence="2" type="ORF">A9309_02655</name>
    <name evidence="3" type="ORF">NCTC7911_00379</name>
</gene>
<protein>
    <submittedName>
        <fullName evidence="2">Uncharacterized protein</fullName>
    </submittedName>
</protein>
<reference evidence="3 5" key="2">
    <citation type="submission" date="2018-06" db="EMBL/GenBank/DDBJ databases">
        <authorList>
            <consortium name="Pathogen Informatics"/>
            <person name="Doyle S."/>
        </authorList>
    </citation>
    <scope>NUCLEOTIDE SEQUENCE [LARGE SCALE GENOMIC DNA]</scope>
    <source>
        <strain evidence="3 5">NCTC7911</strain>
    </source>
</reference>
<feature type="transmembrane region" description="Helical" evidence="1">
    <location>
        <begin position="152"/>
        <end position="182"/>
    </location>
</feature>
<evidence type="ECO:0000256" key="1">
    <source>
        <dbReference type="SAM" id="Phobius"/>
    </source>
</evidence>
<organism evidence="2 4">
    <name type="scientific">Moraxella lacunata</name>
    <dbReference type="NCBI Taxonomy" id="477"/>
    <lineage>
        <taxon>Bacteria</taxon>
        <taxon>Pseudomonadati</taxon>
        <taxon>Pseudomonadota</taxon>
        <taxon>Gammaproteobacteria</taxon>
        <taxon>Moraxellales</taxon>
        <taxon>Moraxellaceae</taxon>
        <taxon>Moraxella</taxon>
    </lineage>
</organism>
<evidence type="ECO:0000313" key="5">
    <source>
        <dbReference type="Proteomes" id="UP000254107"/>
    </source>
</evidence>
<feature type="transmembrane region" description="Helical" evidence="1">
    <location>
        <begin position="21"/>
        <end position="42"/>
    </location>
</feature>
<evidence type="ECO:0000313" key="4">
    <source>
        <dbReference type="Proteomes" id="UP000092607"/>
    </source>
</evidence>
<keyword evidence="1" id="KW-0472">Membrane</keyword>
<reference evidence="2 4" key="1">
    <citation type="submission" date="2016-06" db="EMBL/GenBank/DDBJ databases">
        <title>Draft genome of Moraxella lacunata CCUG 57757A.</title>
        <authorList>
            <person name="Salva-Serra F."/>
            <person name="Engstrom-Jakobsson H."/>
            <person name="Thorell K."/>
            <person name="Gonzales-Siles L."/>
            <person name="Karlsson R."/>
            <person name="Boulund F."/>
            <person name="Engstrand L."/>
            <person name="Kristiansson E."/>
            <person name="Moore E."/>
        </authorList>
    </citation>
    <scope>NUCLEOTIDE SEQUENCE [LARGE SCALE GENOMIC DNA]</scope>
    <source>
        <strain evidence="2 4">CCUG 57757A</strain>
    </source>
</reference>
<dbReference type="RefSeq" id="WP_065255360.1">
    <property type="nucleotide sequence ID" value="NZ_JARDJM010000041.1"/>
</dbReference>